<dbReference type="Pfam" id="PF01242">
    <property type="entry name" value="PTPS"/>
    <property type="match status" value="1"/>
</dbReference>
<evidence type="ECO:0000256" key="9">
    <source>
        <dbReference type="ARBA" id="ARBA00031449"/>
    </source>
</evidence>
<name>A0ABM7PQ76_SINCY</name>
<dbReference type="InterPro" id="IPR038418">
    <property type="entry name" value="6-PTP_synth/QueD_sf"/>
</dbReference>
<evidence type="ECO:0000256" key="5">
    <source>
        <dbReference type="ARBA" id="ARBA00018141"/>
    </source>
</evidence>
<evidence type="ECO:0000256" key="6">
    <source>
        <dbReference type="ARBA" id="ARBA00022723"/>
    </source>
</evidence>
<keyword evidence="6" id="KW-0479">Metal-binding</keyword>
<comment type="similarity">
    <text evidence="3">Belongs to the PTPS family. QueD subfamily.</text>
</comment>
<evidence type="ECO:0000313" key="13">
    <source>
        <dbReference type="Proteomes" id="UP001319861"/>
    </source>
</evidence>
<evidence type="ECO:0000256" key="3">
    <source>
        <dbReference type="ARBA" id="ARBA00008900"/>
    </source>
</evidence>
<dbReference type="PANTHER" id="PTHR12589:SF7">
    <property type="entry name" value="6-PYRUVOYL TETRAHYDROBIOPTERIN SYNTHASE"/>
    <property type="match status" value="1"/>
</dbReference>
<dbReference type="PANTHER" id="PTHR12589">
    <property type="entry name" value="PYRUVOYL TETRAHYDROBIOPTERIN SYNTHASE"/>
    <property type="match status" value="1"/>
</dbReference>
<comment type="pathway">
    <text evidence="2">Purine metabolism; 7-cyano-7-deazaguanine biosynthesis.</text>
</comment>
<evidence type="ECO:0000256" key="1">
    <source>
        <dbReference type="ARBA" id="ARBA00001947"/>
    </source>
</evidence>
<sequence>MFTLTVRDHVMIAHSLPRPAFGPAQGLHGATFVVELTVRAEALDANSTVMDIGEATELLSAVLDGLRYRNLDDHPDFAGRLTTTEVLAQHVAVAAAEHFRHLGHLTAVEATLREHPDAWASCTVELPGRRDGPTAGRGGPERPVPGPA</sequence>
<reference evidence="12 13" key="1">
    <citation type="journal article" date="2021" name="J. Biosci. Bioeng.">
        <title>Identification and characterization of a chc gene cluster responsible for the aromatization pathway of cyclohexanecarboxylate degradation in Sinomonas cyclohexanicum ATCC 51369.</title>
        <authorList>
            <person name="Yamamoto T."/>
            <person name="Hasegawa Y."/>
            <person name="Lau P.C.K."/>
            <person name="Iwaki H."/>
        </authorList>
    </citation>
    <scope>NUCLEOTIDE SEQUENCE [LARGE SCALE GENOMIC DNA]</scope>
    <source>
        <strain evidence="12 13">ATCC 51369</strain>
    </source>
</reference>
<accession>A0ABM7PQ76</accession>
<evidence type="ECO:0000256" key="4">
    <source>
        <dbReference type="ARBA" id="ARBA00012982"/>
    </source>
</evidence>
<evidence type="ECO:0000256" key="11">
    <source>
        <dbReference type="SAM" id="MobiDB-lite"/>
    </source>
</evidence>
<evidence type="ECO:0000256" key="10">
    <source>
        <dbReference type="ARBA" id="ARBA00048807"/>
    </source>
</evidence>
<keyword evidence="13" id="KW-1185">Reference proteome</keyword>
<comment type="catalytic activity">
    <reaction evidence="10">
        <text>7,8-dihydroneopterin 3'-triphosphate + H2O = 6-carboxy-5,6,7,8-tetrahydropterin + triphosphate + acetaldehyde + 2 H(+)</text>
        <dbReference type="Rhea" id="RHEA:27966"/>
        <dbReference type="ChEBI" id="CHEBI:15343"/>
        <dbReference type="ChEBI" id="CHEBI:15377"/>
        <dbReference type="ChEBI" id="CHEBI:15378"/>
        <dbReference type="ChEBI" id="CHEBI:18036"/>
        <dbReference type="ChEBI" id="CHEBI:58462"/>
        <dbReference type="ChEBI" id="CHEBI:61032"/>
        <dbReference type="EC" id="4.1.2.50"/>
    </reaction>
</comment>
<evidence type="ECO:0000256" key="8">
    <source>
        <dbReference type="ARBA" id="ARBA00023239"/>
    </source>
</evidence>
<feature type="region of interest" description="Disordered" evidence="11">
    <location>
        <begin position="125"/>
        <end position="148"/>
    </location>
</feature>
<keyword evidence="7" id="KW-0862">Zinc</keyword>
<gene>
    <name evidence="12" type="primary">ptpS</name>
    <name evidence="12" type="ORF">SCMU_01560</name>
</gene>
<comment type="cofactor">
    <cofactor evidence="1">
        <name>Zn(2+)</name>
        <dbReference type="ChEBI" id="CHEBI:29105"/>
    </cofactor>
</comment>
<evidence type="ECO:0000256" key="7">
    <source>
        <dbReference type="ARBA" id="ARBA00022833"/>
    </source>
</evidence>
<evidence type="ECO:0000256" key="2">
    <source>
        <dbReference type="ARBA" id="ARBA00005061"/>
    </source>
</evidence>
<dbReference type="Gene3D" id="3.30.479.10">
    <property type="entry name" value="6-pyruvoyl tetrahydropterin synthase/QueD"/>
    <property type="match status" value="1"/>
</dbReference>
<organism evidence="12 13">
    <name type="scientific">Sinomonas cyclohexanicum</name>
    <name type="common">Corynebacterium cyclohexanicum</name>
    <dbReference type="NCBI Taxonomy" id="322009"/>
    <lineage>
        <taxon>Bacteria</taxon>
        <taxon>Bacillati</taxon>
        <taxon>Actinomycetota</taxon>
        <taxon>Actinomycetes</taxon>
        <taxon>Micrococcales</taxon>
        <taxon>Micrococcaceae</taxon>
        <taxon>Sinomonas</taxon>
    </lineage>
</organism>
<dbReference type="EC" id="4.1.2.50" evidence="4"/>
<evidence type="ECO:0000313" key="12">
    <source>
        <dbReference type="EMBL" id="BCT74314.1"/>
    </source>
</evidence>
<dbReference type="InterPro" id="IPR007115">
    <property type="entry name" value="6-PTP_synth/QueD"/>
</dbReference>
<proteinExistence type="inferred from homology"/>
<dbReference type="SUPFAM" id="SSF55620">
    <property type="entry name" value="Tetrahydrobiopterin biosynthesis enzymes-like"/>
    <property type="match status" value="1"/>
</dbReference>
<dbReference type="EMBL" id="AP024525">
    <property type="protein sequence ID" value="BCT74314.1"/>
    <property type="molecule type" value="Genomic_DNA"/>
</dbReference>
<dbReference type="RefSeq" id="WP_229231067.1">
    <property type="nucleotide sequence ID" value="NZ_AP024525.1"/>
</dbReference>
<keyword evidence="8" id="KW-0456">Lyase</keyword>
<dbReference type="Proteomes" id="UP001319861">
    <property type="component" value="Chromosome"/>
</dbReference>
<protein>
    <recommendedName>
        <fullName evidence="5">6-carboxy-5,6,7,8-tetrahydropterin synthase</fullName>
        <ecNumber evidence="4">4.1.2.50</ecNumber>
    </recommendedName>
    <alternativeName>
        <fullName evidence="9">Queuosine biosynthesis protein QueD</fullName>
    </alternativeName>
</protein>